<keyword evidence="1" id="KW-0472">Membrane</keyword>
<feature type="transmembrane region" description="Helical" evidence="1">
    <location>
        <begin position="87"/>
        <end position="106"/>
    </location>
</feature>
<evidence type="ECO:0008006" key="4">
    <source>
        <dbReference type="Google" id="ProtNLM"/>
    </source>
</evidence>
<dbReference type="RefSeq" id="WP_286055429.1">
    <property type="nucleotide sequence ID" value="NZ_JASVWF010000006.1"/>
</dbReference>
<protein>
    <recommendedName>
        <fullName evidence="4">TM2 domain-containing protein</fullName>
    </recommendedName>
</protein>
<proteinExistence type="predicted"/>
<keyword evidence="1" id="KW-1133">Transmembrane helix</keyword>
<comment type="caution">
    <text evidence="2">The sequence shown here is derived from an EMBL/GenBank/DDBJ whole genome shotgun (WGS) entry which is preliminary data.</text>
</comment>
<sequence>MSEHVGLTCPNCGGGLPVAGVPCQRCRAAGRPVQYPSGPQQVPPYSAPVAAPFATTPPPAAYAPAPYAPVPYGGYAPMAYPVRPAKSAGVAVLLSFLWLGAGHLYLDRIGTGLTLMAAHFFVGFLLFFLFFPLGFLAWLAGFITCAIVCSNLANQINAGTVPPRVTW</sequence>
<keyword evidence="1" id="KW-0812">Transmembrane</keyword>
<gene>
    <name evidence="2" type="ORF">QRT03_23075</name>
</gene>
<evidence type="ECO:0000256" key="1">
    <source>
        <dbReference type="SAM" id="Phobius"/>
    </source>
</evidence>
<reference evidence="2 3" key="1">
    <citation type="submission" date="2023-06" db="EMBL/GenBank/DDBJ databases">
        <title>Actinomycetospora Odt1-22.</title>
        <authorList>
            <person name="Supong K."/>
        </authorList>
    </citation>
    <scope>NUCLEOTIDE SEQUENCE [LARGE SCALE GENOMIC DNA]</scope>
    <source>
        <strain evidence="2 3">Odt1-22</strain>
    </source>
</reference>
<organism evidence="2 3">
    <name type="scientific">Actinomycetospora termitidis</name>
    <dbReference type="NCBI Taxonomy" id="3053470"/>
    <lineage>
        <taxon>Bacteria</taxon>
        <taxon>Bacillati</taxon>
        <taxon>Actinomycetota</taxon>
        <taxon>Actinomycetes</taxon>
        <taxon>Pseudonocardiales</taxon>
        <taxon>Pseudonocardiaceae</taxon>
        <taxon>Actinomycetospora</taxon>
    </lineage>
</organism>
<dbReference type="EMBL" id="JASVWF010000006">
    <property type="protein sequence ID" value="MDL5158869.1"/>
    <property type="molecule type" value="Genomic_DNA"/>
</dbReference>
<name>A0ABT7MDX4_9PSEU</name>
<feature type="transmembrane region" description="Helical" evidence="1">
    <location>
        <begin position="113"/>
        <end position="131"/>
    </location>
</feature>
<keyword evidence="3" id="KW-1185">Reference proteome</keyword>
<dbReference type="Proteomes" id="UP001231924">
    <property type="component" value="Unassembled WGS sequence"/>
</dbReference>
<evidence type="ECO:0000313" key="3">
    <source>
        <dbReference type="Proteomes" id="UP001231924"/>
    </source>
</evidence>
<accession>A0ABT7MDX4</accession>
<evidence type="ECO:0000313" key="2">
    <source>
        <dbReference type="EMBL" id="MDL5158869.1"/>
    </source>
</evidence>